<dbReference type="Proteomes" id="UP001465976">
    <property type="component" value="Unassembled WGS sequence"/>
</dbReference>
<proteinExistence type="predicted"/>
<name>A0ABR3EP17_9AGAR</name>
<feature type="compositionally biased region" description="Low complexity" evidence="1">
    <location>
        <begin position="447"/>
        <end position="462"/>
    </location>
</feature>
<feature type="region of interest" description="Disordered" evidence="1">
    <location>
        <begin position="288"/>
        <end position="381"/>
    </location>
</feature>
<feature type="region of interest" description="Disordered" evidence="1">
    <location>
        <begin position="113"/>
        <end position="140"/>
    </location>
</feature>
<evidence type="ECO:0000313" key="2">
    <source>
        <dbReference type="EMBL" id="KAL0564628.1"/>
    </source>
</evidence>
<evidence type="ECO:0000256" key="1">
    <source>
        <dbReference type="SAM" id="MobiDB-lite"/>
    </source>
</evidence>
<dbReference type="EMBL" id="JBAHYK010002663">
    <property type="protein sequence ID" value="KAL0564628.1"/>
    <property type="molecule type" value="Genomic_DNA"/>
</dbReference>
<feature type="compositionally biased region" description="Polar residues" evidence="1">
    <location>
        <begin position="348"/>
        <end position="362"/>
    </location>
</feature>
<comment type="caution">
    <text evidence="2">The sequence shown here is derived from an EMBL/GenBank/DDBJ whole genome shotgun (WGS) entry which is preliminary data.</text>
</comment>
<organism evidence="2 3">
    <name type="scientific">Marasmius crinis-equi</name>
    <dbReference type="NCBI Taxonomy" id="585013"/>
    <lineage>
        <taxon>Eukaryota</taxon>
        <taxon>Fungi</taxon>
        <taxon>Dikarya</taxon>
        <taxon>Basidiomycota</taxon>
        <taxon>Agaricomycotina</taxon>
        <taxon>Agaricomycetes</taxon>
        <taxon>Agaricomycetidae</taxon>
        <taxon>Agaricales</taxon>
        <taxon>Marasmiineae</taxon>
        <taxon>Marasmiaceae</taxon>
        <taxon>Marasmius</taxon>
    </lineage>
</organism>
<protein>
    <submittedName>
        <fullName evidence="2">Uncharacterized protein</fullName>
    </submittedName>
</protein>
<feature type="compositionally biased region" description="Polar residues" evidence="1">
    <location>
        <begin position="113"/>
        <end position="131"/>
    </location>
</feature>
<accession>A0ABR3EP17</accession>
<sequence>MDNMYCPATPQPRSLVWSGATDLSPNSAQCTSIDSSPMPSPLSMQTIGISNNPFSFFQQEVTRLSMENANLKTYNENLQKSYQTMSLELSSLSENVKSVTGLVQQVLENVNAAPRTNNGSTGGVQTLQPNPNYKPKTDEDSEQLKVKGLKFFTQKEYTTSATYPRKGQASTVVSGDDPDVRHPEPYIEYEDGRPVSIAELKEIRLLLQGLFMQVAQLGRALAKWVADGAADVKMMVYSNLIVACPIMGLAKGHWKAKALAVSMYPGWIRNRRDLVAHGNVDDVKMEECDEEQKLTVPKIPKAKKKRASEPAESDPEIRGKRAKSSSPDAHHLPQDSSSQLNEHAEASIAQTPATISIPTSSLRPAPSAAQEAPQDPVDNISSDQAKIIDPTTSVNPLPAGFANNDVTPAKIVISTPTTSVTSTSGPAPDIVINSSPAPTVTTTALSAASTSPTTSSHASATAIRKSTGPAKYYNPSSTSKTARGLCAYEWSRRKENYKRGTQPEFETYWNALPTENPEVYKDWLAKEENIKRGRNSAASNVAKSTGNNGRKGSKAVGQAQGQAE</sequence>
<keyword evidence="3" id="KW-1185">Reference proteome</keyword>
<feature type="region of interest" description="Disordered" evidence="1">
    <location>
        <begin position="447"/>
        <end position="479"/>
    </location>
</feature>
<reference evidence="2 3" key="1">
    <citation type="submission" date="2024-02" db="EMBL/GenBank/DDBJ databases">
        <title>A draft genome for the cacao thread blight pathogen Marasmius crinis-equi.</title>
        <authorList>
            <person name="Cohen S.P."/>
            <person name="Baruah I.K."/>
            <person name="Amoako-Attah I."/>
            <person name="Bukari Y."/>
            <person name="Meinhardt L.W."/>
            <person name="Bailey B.A."/>
        </authorList>
    </citation>
    <scope>NUCLEOTIDE SEQUENCE [LARGE SCALE GENOMIC DNA]</scope>
    <source>
        <strain evidence="2 3">GH-76</strain>
    </source>
</reference>
<evidence type="ECO:0000313" key="3">
    <source>
        <dbReference type="Proteomes" id="UP001465976"/>
    </source>
</evidence>
<gene>
    <name evidence="2" type="ORF">V5O48_017414</name>
</gene>
<feature type="region of interest" description="Disordered" evidence="1">
    <location>
        <begin position="531"/>
        <end position="564"/>
    </location>
</feature>
<feature type="compositionally biased region" description="Polar residues" evidence="1">
    <location>
        <begin position="536"/>
        <end position="550"/>
    </location>
</feature>